<dbReference type="InterPro" id="IPR052028">
    <property type="entry name" value="HipA_Ser/Thr_kinase"/>
</dbReference>
<keyword evidence="3" id="KW-0418">Kinase</keyword>
<accession>A0A4P7VK11</accession>
<dbReference type="GO" id="GO:0005829">
    <property type="term" value="C:cytosol"/>
    <property type="evidence" value="ECO:0007669"/>
    <property type="project" value="TreeGrafter"/>
</dbReference>
<reference evidence="6 7" key="1">
    <citation type="submission" date="2019-02" db="EMBL/GenBank/DDBJ databases">
        <title>Isolation and identification of novel species under the genus Muribaculum.</title>
        <authorList>
            <person name="Miyake S."/>
            <person name="Ding Y."/>
            <person name="Low A."/>
            <person name="Soh M."/>
            <person name="Seedorf H."/>
        </authorList>
    </citation>
    <scope>NUCLEOTIDE SEQUENCE [LARGE SCALE GENOMIC DNA]</scope>
    <source>
        <strain evidence="6 7">TLL-A4</strain>
    </source>
</reference>
<dbReference type="EMBL" id="CP039393">
    <property type="protein sequence ID" value="QCD36082.1"/>
    <property type="molecule type" value="Genomic_DNA"/>
</dbReference>
<organism evidence="6 7">
    <name type="scientific">Muribaculum gordoncarteri</name>
    <dbReference type="NCBI Taxonomy" id="2530390"/>
    <lineage>
        <taxon>Bacteria</taxon>
        <taxon>Pseudomonadati</taxon>
        <taxon>Bacteroidota</taxon>
        <taxon>Bacteroidia</taxon>
        <taxon>Bacteroidales</taxon>
        <taxon>Muribaculaceae</taxon>
        <taxon>Muribaculum</taxon>
    </lineage>
</organism>
<keyword evidence="7" id="KW-1185">Reference proteome</keyword>
<comment type="similarity">
    <text evidence="1">Belongs to the HipA Ser/Thr kinase family.</text>
</comment>
<dbReference type="Pfam" id="PF13657">
    <property type="entry name" value="Couple_hipA"/>
    <property type="match status" value="1"/>
</dbReference>
<evidence type="ECO:0000256" key="3">
    <source>
        <dbReference type="ARBA" id="ARBA00022777"/>
    </source>
</evidence>
<dbReference type="RefSeq" id="WP_136410637.1">
    <property type="nucleotide sequence ID" value="NZ_CP039393.1"/>
</dbReference>
<dbReference type="KEGG" id="mgod:E7746_09420"/>
<feature type="domain" description="HipA-like C-terminal" evidence="4">
    <location>
        <begin position="159"/>
        <end position="364"/>
    </location>
</feature>
<protein>
    <submittedName>
        <fullName evidence="6">Type II toxin-antitoxin system HipA family toxin</fullName>
    </submittedName>
</protein>
<evidence type="ECO:0000256" key="2">
    <source>
        <dbReference type="ARBA" id="ARBA00022679"/>
    </source>
</evidence>
<evidence type="ECO:0000313" key="6">
    <source>
        <dbReference type="EMBL" id="QCD36082.1"/>
    </source>
</evidence>
<dbReference type="Proteomes" id="UP000297031">
    <property type="component" value="Chromosome"/>
</dbReference>
<dbReference type="InterPro" id="IPR017508">
    <property type="entry name" value="HipA_N1"/>
</dbReference>
<evidence type="ECO:0000313" key="7">
    <source>
        <dbReference type="Proteomes" id="UP000297031"/>
    </source>
</evidence>
<feature type="domain" description="HipA N-terminal subdomain 1" evidence="5">
    <location>
        <begin position="7"/>
        <end position="115"/>
    </location>
</feature>
<dbReference type="GO" id="GO:0004674">
    <property type="term" value="F:protein serine/threonine kinase activity"/>
    <property type="evidence" value="ECO:0007669"/>
    <property type="project" value="TreeGrafter"/>
</dbReference>
<name>A0A4P7VK11_9BACT</name>
<dbReference type="Pfam" id="PF07804">
    <property type="entry name" value="HipA_C"/>
    <property type="match status" value="1"/>
</dbReference>
<evidence type="ECO:0000259" key="4">
    <source>
        <dbReference type="Pfam" id="PF07804"/>
    </source>
</evidence>
<dbReference type="OrthoDB" id="9805913at2"/>
<sequence length="375" mass="42550">MRKTEKLKVMFRGQTVGTLSLTPDNRLNVFEYDKSWIADGFSISPLELPLKPGVFIAKPQPFYGNFGIFEDSLPDGYGRYLLHKALLRKGVNDSDLSSLDRLAIVGDNGMGALTYSPSINIEPKEPITDFDRLQQTALEVLKEQQDSDAGLLLYNSGNSGGARPKAVFSDSEGHWIIKFRHTYDPTDKGLQEYRYNKIAQKCGIIVPDFRLVNGRYFASRRFDIDSEGNRLHTATAGGLLCISLREPFMDYSNLLALTGYLTQNREDVEQMYRRMLFNYLTDNKDDHCKNFSFYVAKDSDTKAWQWRLAPAYDLTLCTEGYNGEHATSVNGTGQPRLSDFIAVGTKIKLPEPRCREIIDEVHSCCRDLIRYNIPT</sequence>
<proteinExistence type="inferred from homology"/>
<dbReference type="PANTHER" id="PTHR37419">
    <property type="entry name" value="SERINE/THREONINE-PROTEIN KINASE TOXIN HIPA"/>
    <property type="match status" value="1"/>
</dbReference>
<keyword evidence="2" id="KW-0808">Transferase</keyword>
<dbReference type="AlphaFoldDB" id="A0A4P7VK11"/>
<dbReference type="Gene3D" id="1.10.1070.20">
    <property type="match status" value="1"/>
</dbReference>
<evidence type="ECO:0000256" key="1">
    <source>
        <dbReference type="ARBA" id="ARBA00010164"/>
    </source>
</evidence>
<evidence type="ECO:0000259" key="5">
    <source>
        <dbReference type="Pfam" id="PF13657"/>
    </source>
</evidence>
<gene>
    <name evidence="6" type="ORF">E7746_09420</name>
</gene>
<dbReference type="InterPro" id="IPR012893">
    <property type="entry name" value="HipA-like_C"/>
</dbReference>